<keyword evidence="2" id="KW-1185">Reference proteome</keyword>
<evidence type="ECO:0000313" key="1">
    <source>
        <dbReference type="EMBL" id="KAI4830691.1"/>
    </source>
</evidence>
<reference evidence="1" key="1">
    <citation type="submission" date="2022-05" db="EMBL/GenBank/DDBJ databases">
        <title>Chromosome-level genome of Chaenocephalus aceratus.</title>
        <authorList>
            <person name="Park H."/>
        </authorList>
    </citation>
    <scope>NUCLEOTIDE SEQUENCE</scope>
    <source>
        <strain evidence="1">KU_202001</strain>
    </source>
</reference>
<dbReference type="EMBL" id="CM043787">
    <property type="protein sequence ID" value="KAI4830691.1"/>
    <property type="molecule type" value="Genomic_DNA"/>
</dbReference>
<accession>A0ACB9XVR3</accession>
<protein>
    <submittedName>
        <fullName evidence="1">Uncharacterized protein</fullName>
    </submittedName>
</protein>
<comment type="caution">
    <text evidence="1">The sequence shown here is derived from an EMBL/GenBank/DDBJ whole genome shotgun (WGS) entry which is preliminary data.</text>
</comment>
<dbReference type="Proteomes" id="UP001057452">
    <property type="component" value="Chromosome 3"/>
</dbReference>
<sequence length="116" mass="12080">MTDGPLKSTMCCRGQGRRGSGGVHSSSFGAFGLAGSDSGSRGRGAPLAFRLLPLFFPPPCPRVGGEKLPALSSTPQAYRDLLGLEQAAAPLFPLDIHGAFAQDIFLKTCNLLSGLF</sequence>
<gene>
    <name evidence="1" type="ORF">KUCAC02_002307</name>
</gene>
<proteinExistence type="predicted"/>
<evidence type="ECO:0000313" key="2">
    <source>
        <dbReference type="Proteomes" id="UP001057452"/>
    </source>
</evidence>
<name>A0ACB9XVR3_CHAAC</name>
<organism evidence="1 2">
    <name type="scientific">Chaenocephalus aceratus</name>
    <name type="common">Blackfin icefish</name>
    <name type="synonym">Chaenichthys aceratus</name>
    <dbReference type="NCBI Taxonomy" id="36190"/>
    <lineage>
        <taxon>Eukaryota</taxon>
        <taxon>Metazoa</taxon>
        <taxon>Chordata</taxon>
        <taxon>Craniata</taxon>
        <taxon>Vertebrata</taxon>
        <taxon>Euteleostomi</taxon>
        <taxon>Actinopterygii</taxon>
        <taxon>Neopterygii</taxon>
        <taxon>Teleostei</taxon>
        <taxon>Neoteleostei</taxon>
        <taxon>Acanthomorphata</taxon>
        <taxon>Eupercaria</taxon>
        <taxon>Perciformes</taxon>
        <taxon>Notothenioidei</taxon>
        <taxon>Channichthyidae</taxon>
        <taxon>Chaenocephalus</taxon>
    </lineage>
</organism>